<evidence type="ECO:0000256" key="1">
    <source>
        <dbReference type="SAM" id="Phobius"/>
    </source>
</evidence>
<dbReference type="PANTHER" id="PTHR40638">
    <property type="entry name" value="UPF0591 MEMBRANE PROTEIN C15E1.02C"/>
    <property type="match status" value="1"/>
</dbReference>
<dbReference type="Proteomes" id="UP000095023">
    <property type="component" value="Unassembled WGS sequence"/>
</dbReference>
<feature type="transmembrane region" description="Helical" evidence="1">
    <location>
        <begin position="58"/>
        <end position="80"/>
    </location>
</feature>
<gene>
    <name evidence="2" type="ORF">CANCADRAFT_4404</name>
</gene>
<dbReference type="EMBL" id="KV453843">
    <property type="protein sequence ID" value="ODV89778.1"/>
    <property type="molecule type" value="Genomic_DNA"/>
</dbReference>
<protein>
    <recommendedName>
        <fullName evidence="4">DUF1761-domain-containing protein</fullName>
    </recommendedName>
</protein>
<keyword evidence="1" id="KW-0812">Transmembrane</keyword>
<dbReference type="OrthoDB" id="2344991at2759"/>
<evidence type="ECO:0008006" key="4">
    <source>
        <dbReference type="Google" id="ProtNLM"/>
    </source>
</evidence>
<reference evidence="3" key="1">
    <citation type="submission" date="2016-02" db="EMBL/GenBank/DDBJ databases">
        <title>Comparative genomics of biotechnologically important yeasts.</title>
        <authorList>
            <consortium name="DOE Joint Genome Institute"/>
            <person name="Riley R."/>
            <person name="Haridas S."/>
            <person name="Wolfe K.H."/>
            <person name="Lopes M.R."/>
            <person name="Hittinger C.T."/>
            <person name="Goker M."/>
            <person name="Salamov A."/>
            <person name="Wisecaver J."/>
            <person name="Long T.M."/>
            <person name="Aerts A.L."/>
            <person name="Barry K."/>
            <person name="Choi C."/>
            <person name="Clum A."/>
            <person name="Coughlan A.Y."/>
            <person name="Deshpande S."/>
            <person name="Douglass A.P."/>
            <person name="Hanson S.J."/>
            <person name="Klenk H.-P."/>
            <person name="Labutti K."/>
            <person name="Lapidus A."/>
            <person name="Lindquist E."/>
            <person name="Lipzen A."/>
            <person name="Meier-Kolthoff J.P."/>
            <person name="Ohm R.A."/>
            <person name="Otillar R.P."/>
            <person name="Pangilinan J."/>
            <person name="Peng Y."/>
            <person name="Rokas A."/>
            <person name="Rosa C.A."/>
            <person name="Scheuner C."/>
            <person name="Sibirny A.A."/>
            <person name="Slot J.C."/>
            <person name="Stielow J.B."/>
            <person name="Sun H."/>
            <person name="Kurtzman C.P."/>
            <person name="Blackwell M."/>
            <person name="Jeffries T.W."/>
            <person name="Grigoriev I.V."/>
        </authorList>
    </citation>
    <scope>NUCLEOTIDE SEQUENCE [LARGE SCALE GENOMIC DNA]</scope>
    <source>
        <strain evidence="3">NRRL Y-17796</strain>
    </source>
</reference>
<feature type="transmembrane region" description="Helical" evidence="1">
    <location>
        <begin position="125"/>
        <end position="143"/>
    </location>
</feature>
<organism evidence="2 3">
    <name type="scientific">Tortispora caseinolytica NRRL Y-17796</name>
    <dbReference type="NCBI Taxonomy" id="767744"/>
    <lineage>
        <taxon>Eukaryota</taxon>
        <taxon>Fungi</taxon>
        <taxon>Dikarya</taxon>
        <taxon>Ascomycota</taxon>
        <taxon>Saccharomycotina</taxon>
        <taxon>Trigonopsidomycetes</taxon>
        <taxon>Trigonopsidales</taxon>
        <taxon>Trigonopsidaceae</taxon>
        <taxon>Tortispora</taxon>
    </lineage>
</organism>
<dbReference type="AlphaFoldDB" id="A0A1E4TDP6"/>
<sequence length="147" mass="15462">MSLQYLPYVKPSAIAIGTIFTQAATLSSGFPIIGAAINKAKTSDTPEEFLRTRESASALALYGASVVGSGLQTYATAALLQLTGTLTYKGAAYLGGLVFAISAVPQLVTAIVIDKRPSEYVLGRVLSSLFETVGLALTLNWWGTRDI</sequence>
<evidence type="ECO:0000313" key="3">
    <source>
        <dbReference type="Proteomes" id="UP000095023"/>
    </source>
</evidence>
<dbReference type="Pfam" id="PF08570">
    <property type="entry name" value="DUF1761"/>
    <property type="match status" value="1"/>
</dbReference>
<keyword evidence="1" id="KW-0472">Membrane</keyword>
<evidence type="ECO:0000313" key="2">
    <source>
        <dbReference type="EMBL" id="ODV89778.1"/>
    </source>
</evidence>
<keyword evidence="1" id="KW-1133">Transmembrane helix</keyword>
<name>A0A1E4TDP6_9ASCO</name>
<feature type="transmembrane region" description="Helical" evidence="1">
    <location>
        <begin position="12"/>
        <end position="37"/>
    </location>
</feature>
<dbReference type="InterPro" id="IPR013879">
    <property type="entry name" value="DUF1761"/>
</dbReference>
<keyword evidence="3" id="KW-1185">Reference proteome</keyword>
<accession>A0A1E4TDP6</accession>
<feature type="transmembrane region" description="Helical" evidence="1">
    <location>
        <begin position="92"/>
        <end position="113"/>
    </location>
</feature>
<proteinExistence type="predicted"/>
<dbReference type="PANTHER" id="PTHR40638:SF1">
    <property type="entry name" value="UPF0591 MEMBRANE PROTEIN C15E1.02C"/>
    <property type="match status" value="1"/>
</dbReference>